<keyword evidence="11" id="KW-1185">Reference proteome</keyword>
<keyword evidence="3" id="KW-0678">Repressor</keyword>
<name>A0A423TQD1_PENVA</name>
<dbReference type="PANTHER" id="PTHR46007:SF11">
    <property type="entry name" value="MEDIATOR OF RNA POLYMERASE II TRANSCRIPTION SUBUNIT 12"/>
    <property type="match status" value="1"/>
</dbReference>
<evidence type="ECO:0000256" key="4">
    <source>
        <dbReference type="ARBA" id="ARBA00023015"/>
    </source>
</evidence>
<dbReference type="AlphaFoldDB" id="A0A423TQD1"/>
<protein>
    <submittedName>
        <fullName evidence="10">Mediator of RNA polymerase II transcription subunit 12</fullName>
    </submittedName>
</protein>
<dbReference type="EMBL" id="QCYY01001348">
    <property type="protein sequence ID" value="ROT78661.1"/>
    <property type="molecule type" value="Genomic_DNA"/>
</dbReference>
<feature type="compositionally biased region" description="Gly residues" evidence="8">
    <location>
        <begin position="257"/>
        <end position="270"/>
    </location>
</feature>
<evidence type="ECO:0000256" key="7">
    <source>
        <dbReference type="ARBA" id="ARBA00023242"/>
    </source>
</evidence>
<keyword evidence="6" id="KW-0804">Transcription</keyword>
<dbReference type="InterPro" id="IPR051647">
    <property type="entry name" value="Mediator_comp_sub12"/>
</dbReference>
<dbReference type="PANTHER" id="PTHR46007">
    <property type="entry name" value="MEDIATOR OF RNA POLYMERASE II TRANSCRIPTION SUBUNIT 12"/>
    <property type="match status" value="1"/>
</dbReference>
<comment type="caution">
    <text evidence="10">The sequence shown here is derived from an EMBL/GenBank/DDBJ whole genome shotgun (WGS) entry which is preliminary data.</text>
</comment>
<sequence>MMAVPSAEKRPLKRQKLGPPDVYPQDPKQKEDELDDVSVKQGFTHRPQIQDEYGSAQNISITSAKVASYFNAILKKKAECNQLPDTARKKQQINIKDNFWLVTPRSKTAIEAWFKDLAGSKPLMALAKKVPIFSKREDMFLTLCEYSVPMLRATWFIKMTSAYHESKVAESKIKKRQQPDIAQDWTQTLTRLLREQLNKIAEMYLGNPSASSTTPSASSTPNANTPGGSLSSSSTVSSSLPSTTQPPQSSPHNQGLSGSGSGMPGAGGQGQTTQAQLTHCLRNWNYCLQLAHFMYQEGLLDRQELLEWVVEAFVRWRNSEHDVILRVVLPLPLQYLDEITQSEYLSRKLAHYSSAKLAQLCHDSGYSSPRPQSPVNQPSNGVGVGVPGSGSSQPAGPPVNPLASTFQELLLCHQHRPIILATSCFIQAITLDCPTALVWNNAGEGKATSWLTGSPLDLLPCPPSDLPMPPRYNNQQVR</sequence>
<dbReference type="OrthoDB" id="20828at2759"/>
<evidence type="ECO:0000313" key="10">
    <source>
        <dbReference type="EMBL" id="ROT78661.1"/>
    </source>
</evidence>
<proteinExistence type="inferred from homology"/>
<dbReference type="GO" id="GO:0016592">
    <property type="term" value="C:mediator complex"/>
    <property type="evidence" value="ECO:0007669"/>
    <property type="project" value="InterPro"/>
</dbReference>
<evidence type="ECO:0000256" key="6">
    <source>
        <dbReference type="ARBA" id="ARBA00023163"/>
    </source>
</evidence>
<dbReference type="GO" id="GO:0045944">
    <property type="term" value="P:positive regulation of transcription by RNA polymerase II"/>
    <property type="evidence" value="ECO:0007669"/>
    <property type="project" value="TreeGrafter"/>
</dbReference>
<feature type="region of interest" description="Disordered" evidence="8">
    <location>
        <begin position="1"/>
        <end position="38"/>
    </location>
</feature>
<evidence type="ECO:0000256" key="8">
    <source>
        <dbReference type="SAM" id="MobiDB-lite"/>
    </source>
</evidence>
<feature type="region of interest" description="Disordered" evidence="8">
    <location>
        <begin position="365"/>
        <end position="399"/>
    </location>
</feature>
<comment type="similarity">
    <text evidence="2">Belongs to the Mediator complex subunit 12 family.</text>
</comment>
<feature type="domain" description="Mediator complex subunit Med12" evidence="9">
    <location>
        <begin position="98"/>
        <end position="158"/>
    </location>
</feature>
<evidence type="ECO:0000313" key="11">
    <source>
        <dbReference type="Proteomes" id="UP000283509"/>
    </source>
</evidence>
<gene>
    <name evidence="10" type="ORF">C7M84_002632</name>
</gene>
<keyword evidence="4" id="KW-0805">Transcription regulation</keyword>
<reference evidence="10 11" key="2">
    <citation type="submission" date="2019-01" db="EMBL/GenBank/DDBJ databases">
        <title>The decoding of complex shrimp genome reveals the adaptation for benthos swimmer, frequently molting mechanism and breeding impact on genome.</title>
        <authorList>
            <person name="Sun Y."/>
            <person name="Gao Y."/>
            <person name="Yu Y."/>
        </authorList>
    </citation>
    <scope>NUCLEOTIDE SEQUENCE [LARGE SCALE GENOMIC DNA]</scope>
    <source>
        <tissue evidence="10">Muscle</tissue>
    </source>
</reference>
<feature type="region of interest" description="Disordered" evidence="8">
    <location>
        <begin position="206"/>
        <end position="271"/>
    </location>
</feature>
<dbReference type="STRING" id="6689.A0A423TQD1"/>
<dbReference type="InterPro" id="IPR019035">
    <property type="entry name" value="Mediator_Med12"/>
</dbReference>
<dbReference type="Pfam" id="PF12145">
    <property type="entry name" value="Med12-LCEWAV"/>
    <property type="match status" value="1"/>
</dbReference>
<dbReference type="Proteomes" id="UP000283509">
    <property type="component" value="Unassembled WGS sequence"/>
</dbReference>
<evidence type="ECO:0000256" key="1">
    <source>
        <dbReference type="ARBA" id="ARBA00004123"/>
    </source>
</evidence>
<accession>A0A423TQD1</accession>
<dbReference type="SMART" id="SM01281">
    <property type="entry name" value="Med12"/>
    <property type="match status" value="1"/>
</dbReference>
<keyword evidence="5" id="KW-0010">Activator</keyword>
<evidence type="ECO:0000259" key="9">
    <source>
        <dbReference type="SMART" id="SM01281"/>
    </source>
</evidence>
<comment type="subcellular location">
    <subcellularLocation>
        <location evidence="1">Nucleus</location>
    </subcellularLocation>
</comment>
<evidence type="ECO:0000256" key="3">
    <source>
        <dbReference type="ARBA" id="ARBA00022491"/>
    </source>
</evidence>
<dbReference type="InterPro" id="IPR021990">
    <property type="entry name" value="Mediator_Med12_LCEWAV"/>
</dbReference>
<dbReference type="GO" id="GO:0003713">
    <property type="term" value="F:transcription coactivator activity"/>
    <property type="evidence" value="ECO:0007669"/>
    <property type="project" value="TreeGrafter"/>
</dbReference>
<evidence type="ECO:0000256" key="5">
    <source>
        <dbReference type="ARBA" id="ARBA00023159"/>
    </source>
</evidence>
<keyword evidence="7" id="KW-0539">Nucleus</keyword>
<dbReference type="Pfam" id="PF09497">
    <property type="entry name" value="Med12"/>
    <property type="match status" value="1"/>
</dbReference>
<evidence type="ECO:0000256" key="2">
    <source>
        <dbReference type="ARBA" id="ARBA00010289"/>
    </source>
</evidence>
<organism evidence="10 11">
    <name type="scientific">Penaeus vannamei</name>
    <name type="common">Whiteleg shrimp</name>
    <name type="synonym">Litopenaeus vannamei</name>
    <dbReference type="NCBI Taxonomy" id="6689"/>
    <lineage>
        <taxon>Eukaryota</taxon>
        <taxon>Metazoa</taxon>
        <taxon>Ecdysozoa</taxon>
        <taxon>Arthropoda</taxon>
        <taxon>Crustacea</taxon>
        <taxon>Multicrustacea</taxon>
        <taxon>Malacostraca</taxon>
        <taxon>Eumalacostraca</taxon>
        <taxon>Eucarida</taxon>
        <taxon>Decapoda</taxon>
        <taxon>Dendrobranchiata</taxon>
        <taxon>Penaeoidea</taxon>
        <taxon>Penaeidae</taxon>
        <taxon>Penaeus</taxon>
    </lineage>
</organism>
<reference evidence="10 11" key="1">
    <citation type="submission" date="2018-04" db="EMBL/GenBank/DDBJ databases">
        <authorList>
            <person name="Zhang X."/>
            <person name="Yuan J."/>
            <person name="Li F."/>
            <person name="Xiang J."/>
        </authorList>
    </citation>
    <scope>NUCLEOTIDE SEQUENCE [LARGE SCALE GENOMIC DNA]</scope>
    <source>
        <tissue evidence="10">Muscle</tissue>
    </source>
</reference>
<feature type="compositionally biased region" description="Low complexity" evidence="8">
    <location>
        <begin position="207"/>
        <end position="256"/>
    </location>
</feature>